<organism evidence="2 3">
    <name type="scientific">Streptomyces brevispora</name>
    <dbReference type="NCBI Taxonomy" id="887462"/>
    <lineage>
        <taxon>Bacteria</taxon>
        <taxon>Bacillati</taxon>
        <taxon>Actinomycetota</taxon>
        <taxon>Actinomycetes</taxon>
        <taxon>Kitasatosporales</taxon>
        <taxon>Streptomycetaceae</taxon>
        <taxon>Streptomyces</taxon>
    </lineage>
</organism>
<gene>
    <name evidence="2" type="ORF">FHX80_115637</name>
</gene>
<dbReference type="Proteomes" id="UP000318186">
    <property type="component" value="Unassembled WGS sequence"/>
</dbReference>
<proteinExistence type="predicted"/>
<sequence>MNRPDRKDPGPDHEESSETAAARSSEKWRPPQSRVRGRRAARQGR</sequence>
<feature type="region of interest" description="Disordered" evidence="1">
    <location>
        <begin position="1"/>
        <end position="45"/>
    </location>
</feature>
<evidence type="ECO:0000313" key="3">
    <source>
        <dbReference type="Proteomes" id="UP000318186"/>
    </source>
</evidence>
<reference evidence="2 3" key="1">
    <citation type="submission" date="2019-06" db="EMBL/GenBank/DDBJ databases">
        <title>Sequencing the genomes of 1000 actinobacteria strains.</title>
        <authorList>
            <person name="Klenk H.-P."/>
        </authorList>
    </citation>
    <scope>NUCLEOTIDE SEQUENCE [LARGE SCALE GENOMIC DNA]</scope>
    <source>
        <strain evidence="2 3">DSM 42059</strain>
    </source>
</reference>
<dbReference type="EMBL" id="VIWW01000001">
    <property type="protein sequence ID" value="TWG07133.1"/>
    <property type="molecule type" value="Genomic_DNA"/>
</dbReference>
<feature type="compositionally biased region" description="Basic and acidic residues" evidence="1">
    <location>
        <begin position="1"/>
        <end position="16"/>
    </location>
</feature>
<protein>
    <submittedName>
        <fullName evidence="2">Uncharacterized protein</fullName>
    </submittedName>
</protein>
<evidence type="ECO:0000256" key="1">
    <source>
        <dbReference type="SAM" id="MobiDB-lite"/>
    </source>
</evidence>
<name>A0A561V6C3_9ACTN</name>
<dbReference type="AlphaFoldDB" id="A0A561V6C3"/>
<evidence type="ECO:0000313" key="2">
    <source>
        <dbReference type="EMBL" id="TWG07133.1"/>
    </source>
</evidence>
<accession>A0A561V6C3</accession>
<comment type="caution">
    <text evidence="2">The sequence shown here is derived from an EMBL/GenBank/DDBJ whole genome shotgun (WGS) entry which is preliminary data.</text>
</comment>
<feature type="compositionally biased region" description="Basic residues" evidence="1">
    <location>
        <begin position="35"/>
        <end position="45"/>
    </location>
</feature>